<dbReference type="KEGG" id="fgl:EM308_17140"/>
<dbReference type="AlphaFoldDB" id="A0AAC9N7T6"/>
<dbReference type="Proteomes" id="UP000175968">
    <property type="component" value="Chromosome"/>
</dbReference>
<feature type="region of interest" description="Disordered" evidence="1">
    <location>
        <begin position="1"/>
        <end position="60"/>
    </location>
</feature>
<protein>
    <submittedName>
        <fullName evidence="2">Uncharacterized protein</fullName>
    </submittedName>
</protein>
<keyword evidence="3" id="KW-1185">Reference proteome</keyword>
<organism evidence="2 3">
    <name type="scientific">Flavobacterium gilvum</name>
    <dbReference type="NCBI Taxonomy" id="1492737"/>
    <lineage>
        <taxon>Bacteria</taxon>
        <taxon>Pseudomonadati</taxon>
        <taxon>Bacteroidota</taxon>
        <taxon>Flavobacteriia</taxon>
        <taxon>Flavobacteriales</taxon>
        <taxon>Flavobacteriaceae</taxon>
        <taxon>Flavobacterium</taxon>
    </lineage>
</organism>
<sequence>MVSIICFPSYENPSPSPDGNGKPRGNKPIFPGPTERPTEAPDGTIGKMVYDRELVMDSRK</sequence>
<proteinExistence type="predicted"/>
<evidence type="ECO:0000313" key="3">
    <source>
        <dbReference type="Proteomes" id="UP000175968"/>
    </source>
</evidence>
<name>A0AAC9N7T6_9FLAO</name>
<evidence type="ECO:0000256" key="1">
    <source>
        <dbReference type="SAM" id="MobiDB-lite"/>
    </source>
</evidence>
<feature type="compositionally biased region" description="Basic and acidic residues" evidence="1">
    <location>
        <begin position="49"/>
        <end position="60"/>
    </location>
</feature>
<reference evidence="2 3" key="1">
    <citation type="submission" date="2016-10" db="EMBL/GenBank/DDBJ databases">
        <title>Flavobacterium gilvum sp. nov., isolated from stream water.</title>
        <authorList>
            <person name="Shin S.-K."/>
            <person name="Cho Y.-J."/>
            <person name="Yi H."/>
        </authorList>
    </citation>
    <scope>NUCLEOTIDE SEQUENCE [LARGE SCALE GENOMIC DNA]</scope>
    <source>
        <strain evidence="2 3">EM1308</strain>
    </source>
</reference>
<dbReference type="EMBL" id="CP017479">
    <property type="protein sequence ID" value="AOW11068.1"/>
    <property type="molecule type" value="Genomic_DNA"/>
</dbReference>
<gene>
    <name evidence="2" type="ORF">EM308_17140</name>
</gene>
<evidence type="ECO:0000313" key="2">
    <source>
        <dbReference type="EMBL" id="AOW11068.1"/>
    </source>
</evidence>
<accession>A0AAC9N7T6</accession>